<dbReference type="PANTHER" id="PTHR37308">
    <property type="entry name" value="INTEGRAL MEMBRANE PROTEIN"/>
    <property type="match status" value="1"/>
</dbReference>
<feature type="transmembrane region" description="Helical" evidence="1">
    <location>
        <begin position="213"/>
        <end position="238"/>
    </location>
</feature>
<feature type="transmembrane region" description="Helical" evidence="1">
    <location>
        <begin position="88"/>
        <end position="110"/>
    </location>
</feature>
<dbReference type="InterPro" id="IPR007163">
    <property type="entry name" value="VCA0040-like"/>
</dbReference>
<feature type="transmembrane region" description="Helical" evidence="1">
    <location>
        <begin position="295"/>
        <end position="313"/>
    </location>
</feature>
<evidence type="ECO:0000256" key="1">
    <source>
        <dbReference type="SAM" id="Phobius"/>
    </source>
</evidence>
<accession>A0A6S6TG26</accession>
<dbReference type="EMBL" id="CACVAQ010000263">
    <property type="protein sequence ID" value="CAA6818285.1"/>
    <property type="molecule type" value="Genomic_DNA"/>
</dbReference>
<proteinExistence type="predicted"/>
<reference evidence="2" key="1">
    <citation type="submission" date="2020-01" db="EMBL/GenBank/DDBJ databases">
        <authorList>
            <person name="Meier V. D."/>
            <person name="Meier V D."/>
        </authorList>
    </citation>
    <scope>NUCLEOTIDE SEQUENCE</scope>
    <source>
        <strain evidence="2">HLG_WM_MAG_10</strain>
    </source>
</reference>
<sequence length="323" mass="35314">MDNKEPILDDTSKPDAPVNFIEYVFFFLRGLAMGAADVVPGVSGGTIAFITGIYERLLNAIKSVNLTALRILFKEGIPAAWKYVDGSFLASLFAGIVVSLVSLSNILKWCLDVYPQLLYAFFFGLIIASSIYIIRQVKNWTIATLASLFIGAAVAYTITVITPTEAPNNYWMVFLAGCIAISAMILPGISGSFILLLMGMYRHVLNAATGLDIGFLLVFITGCVVGLLSFSHLLSWVFKNHKNTALAILSGFMVGSLNKVWPWQNVISTRLNSHGKEVPWIKESVLPSSYNGDTYVLYCGILLILGFSIVFVLERLGKDAKEG</sequence>
<dbReference type="PANTHER" id="PTHR37308:SF1">
    <property type="entry name" value="POLYPRENYL-PHOSPHATE TRANSPORTER"/>
    <property type="match status" value="1"/>
</dbReference>
<keyword evidence="1" id="KW-0812">Transmembrane</keyword>
<feature type="transmembrane region" description="Helical" evidence="1">
    <location>
        <begin position="140"/>
        <end position="161"/>
    </location>
</feature>
<dbReference type="Pfam" id="PF04018">
    <property type="entry name" value="VCA0040-like"/>
    <property type="match status" value="1"/>
</dbReference>
<feature type="transmembrane region" description="Helical" evidence="1">
    <location>
        <begin position="117"/>
        <end position="134"/>
    </location>
</feature>
<name>A0A6S6TG26_9BACT</name>
<keyword evidence="1" id="KW-1133">Transmembrane helix</keyword>
<gene>
    <name evidence="2" type="ORF">HELGO_WM17518</name>
</gene>
<dbReference type="AlphaFoldDB" id="A0A6S6TG26"/>
<keyword evidence="1" id="KW-0472">Membrane</keyword>
<feature type="transmembrane region" description="Helical" evidence="1">
    <location>
        <begin position="173"/>
        <end position="201"/>
    </location>
</feature>
<organism evidence="2">
    <name type="scientific">uncultured Aureispira sp</name>
    <dbReference type="NCBI Taxonomy" id="1331704"/>
    <lineage>
        <taxon>Bacteria</taxon>
        <taxon>Pseudomonadati</taxon>
        <taxon>Bacteroidota</taxon>
        <taxon>Saprospiria</taxon>
        <taxon>Saprospirales</taxon>
        <taxon>Saprospiraceae</taxon>
        <taxon>Aureispira</taxon>
        <taxon>environmental samples</taxon>
    </lineage>
</organism>
<evidence type="ECO:0000313" key="2">
    <source>
        <dbReference type="EMBL" id="CAA6818285.1"/>
    </source>
</evidence>
<protein>
    <submittedName>
        <fullName evidence="2">Arginine/ornithine antiporter ArcD</fullName>
    </submittedName>
</protein>